<gene>
    <name evidence="2" type="ORF">APLA_LOCUS8160</name>
</gene>
<evidence type="ECO:0000313" key="2">
    <source>
        <dbReference type="EMBL" id="CAB3240000.1"/>
    </source>
</evidence>
<name>A0A8S1A3R6_ARCPL</name>
<keyword evidence="3" id="KW-1185">Reference proteome</keyword>
<proteinExistence type="predicted"/>
<reference evidence="2 3" key="1">
    <citation type="submission" date="2020-04" db="EMBL/GenBank/DDBJ databases">
        <authorList>
            <person name="Wallbank WR R."/>
            <person name="Pardo Diaz C."/>
            <person name="Kozak K."/>
            <person name="Martin S."/>
            <person name="Jiggins C."/>
            <person name="Moest M."/>
            <person name="Warren A I."/>
            <person name="Byers J.R.P. K."/>
            <person name="Montejo-Kovacevich G."/>
            <person name="Yen C E."/>
        </authorList>
    </citation>
    <scope>NUCLEOTIDE SEQUENCE [LARGE SCALE GENOMIC DNA]</scope>
</reference>
<comment type="caution">
    <text evidence="2">The sequence shown here is derived from an EMBL/GenBank/DDBJ whole genome shotgun (WGS) entry which is preliminary data.</text>
</comment>
<dbReference type="AlphaFoldDB" id="A0A8S1A3R6"/>
<sequence length="128" mass="13750">MFRSECVYYKNCLCVVLVELSNIYGKPIFIGIKCLEDVRAYPSARAGTAAVAGPRAPPTASGAPARPCQRREAAPRAPAAAAAAPRRAITAPTPATPTPPARRRTPASLLGFIEHDRLKIQSFYGFHM</sequence>
<evidence type="ECO:0000256" key="1">
    <source>
        <dbReference type="SAM" id="MobiDB-lite"/>
    </source>
</evidence>
<protein>
    <submittedName>
        <fullName evidence="2">Uncharacterized protein</fullName>
    </submittedName>
</protein>
<dbReference type="EMBL" id="CADEBC010000503">
    <property type="protein sequence ID" value="CAB3240000.1"/>
    <property type="molecule type" value="Genomic_DNA"/>
</dbReference>
<dbReference type="Proteomes" id="UP000494106">
    <property type="component" value="Unassembled WGS sequence"/>
</dbReference>
<feature type="compositionally biased region" description="Low complexity" evidence="1">
    <location>
        <begin position="75"/>
        <end position="93"/>
    </location>
</feature>
<evidence type="ECO:0000313" key="3">
    <source>
        <dbReference type="Proteomes" id="UP000494106"/>
    </source>
</evidence>
<feature type="region of interest" description="Disordered" evidence="1">
    <location>
        <begin position="48"/>
        <end position="108"/>
    </location>
</feature>
<accession>A0A8S1A3R6</accession>
<organism evidence="2 3">
    <name type="scientific">Arctia plantaginis</name>
    <name type="common">Wood tiger moth</name>
    <name type="synonym">Phalaena plantaginis</name>
    <dbReference type="NCBI Taxonomy" id="874455"/>
    <lineage>
        <taxon>Eukaryota</taxon>
        <taxon>Metazoa</taxon>
        <taxon>Ecdysozoa</taxon>
        <taxon>Arthropoda</taxon>
        <taxon>Hexapoda</taxon>
        <taxon>Insecta</taxon>
        <taxon>Pterygota</taxon>
        <taxon>Neoptera</taxon>
        <taxon>Endopterygota</taxon>
        <taxon>Lepidoptera</taxon>
        <taxon>Glossata</taxon>
        <taxon>Ditrysia</taxon>
        <taxon>Noctuoidea</taxon>
        <taxon>Erebidae</taxon>
        <taxon>Arctiinae</taxon>
        <taxon>Arctia</taxon>
    </lineage>
</organism>